<protein>
    <submittedName>
        <fullName evidence="1">Uncharacterized protein</fullName>
    </submittedName>
</protein>
<gene>
    <name evidence="1" type="ORF">CEXT_343251</name>
</gene>
<sequence length="97" mass="11467">MDEKNLSSAARFPLWVTSIVFERTFTAFHLVLIYSHRRESNEIYKPGRKKKRHLSNPHLCAFPPFVVRPAFTQQFSSRRSRICLQIERYGLEPVFAL</sequence>
<name>A0AAV4VGN2_CAEEX</name>
<organism evidence="1 2">
    <name type="scientific">Caerostris extrusa</name>
    <name type="common">Bark spider</name>
    <name type="synonym">Caerostris bankana</name>
    <dbReference type="NCBI Taxonomy" id="172846"/>
    <lineage>
        <taxon>Eukaryota</taxon>
        <taxon>Metazoa</taxon>
        <taxon>Ecdysozoa</taxon>
        <taxon>Arthropoda</taxon>
        <taxon>Chelicerata</taxon>
        <taxon>Arachnida</taxon>
        <taxon>Araneae</taxon>
        <taxon>Araneomorphae</taxon>
        <taxon>Entelegynae</taxon>
        <taxon>Araneoidea</taxon>
        <taxon>Araneidae</taxon>
        <taxon>Caerostris</taxon>
    </lineage>
</organism>
<evidence type="ECO:0000313" key="2">
    <source>
        <dbReference type="Proteomes" id="UP001054945"/>
    </source>
</evidence>
<dbReference type="Proteomes" id="UP001054945">
    <property type="component" value="Unassembled WGS sequence"/>
</dbReference>
<dbReference type="AlphaFoldDB" id="A0AAV4VGN2"/>
<reference evidence="1 2" key="1">
    <citation type="submission" date="2021-06" db="EMBL/GenBank/DDBJ databases">
        <title>Caerostris extrusa draft genome.</title>
        <authorList>
            <person name="Kono N."/>
            <person name="Arakawa K."/>
        </authorList>
    </citation>
    <scope>NUCLEOTIDE SEQUENCE [LARGE SCALE GENOMIC DNA]</scope>
</reference>
<evidence type="ECO:0000313" key="1">
    <source>
        <dbReference type="EMBL" id="GIY69297.1"/>
    </source>
</evidence>
<keyword evidence="2" id="KW-1185">Reference proteome</keyword>
<proteinExistence type="predicted"/>
<dbReference type="EMBL" id="BPLR01014518">
    <property type="protein sequence ID" value="GIY69297.1"/>
    <property type="molecule type" value="Genomic_DNA"/>
</dbReference>
<accession>A0AAV4VGN2</accession>
<comment type="caution">
    <text evidence="1">The sequence shown here is derived from an EMBL/GenBank/DDBJ whole genome shotgun (WGS) entry which is preliminary data.</text>
</comment>